<reference evidence="2 5" key="2">
    <citation type="submission" date="2021-03" db="EMBL/GenBank/DDBJ databases">
        <title>Genome Sequence of Bradyrhizobium vignae strain ISRA400.</title>
        <authorList>
            <person name="Tisa L.S."/>
            <person name="Svistoonoff S."/>
            <person name="Hocher V."/>
            <person name="Fall S."/>
            <person name="Zaiya A."/>
            <person name="Naing D."/>
            <person name="Niang N."/>
            <person name="Diouf A."/>
            <person name="Dasylva M.C."/>
            <person name="Toure O."/>
            <person name="Gueye M."/>
            <person name="Gully D."/>
            <person name="Tisseyre P."/>
            <person name="Simpson S."/>
            <person name="Morris K."/>
            <person name="Thomas W.K."/>
        </authorList>
    </citation>
    <scope>NUCLEOTIDE SEQUENCE [LARGE SCALE GENOMIC DNA]</scope>
    <source>
        <strain evidence="2 5">ISRA400</strain>
    </source>
</reference>
<accession>A0A2U3PY36</accession>
<dbReference type="Gene3D" id="3.40.50.720">
    <property type="entry name" value="NAD(P)-binding Rossmann-like Domain"/>
    <property type="match status" value="1"/>
</dbReference>
<dbReference type="EMBL" id="JAGIKT010000066">
    <property type="protein sequence ID" value="MBP0114636.1"/>
    <property type="molecule type" value="Genomic_DNA"/>
</dbReference>
<keyword evidence="5" id="KW-1185">Reference proteome</keyword>
<dbReference type="Pfam" id="PF13561">
    <property type="entry name" value="adh_short_C2"/>
    <property type="match status" value="1"/>
</dbReference>
<dbReference type="EMBL" id="LS398110">
    <property type="protein sequence ID" value="SPP94019.1"/>
    <property type="molecule type" value="Genomic_DNA"/>
</dbReference>
<feature type="region of interest" description="Disordered" evidence="1">
    <location>
        <begin position="1"/>
        <end position="33"/>
    </location>
</feature>
<dbReference type="KEGG" id="bvz:BRAD3257_2967"/>
<evidence type="ECO:0000313" key="4">
    <source>
        <dbReference type="Proteomes" id="UP000246085"/>
    </source>
</evidence>
<proteinExistence type="predicted"/>
<feature type="compositionally biased region" description="Basic and acidic residues" evidence="1">
    <location>
        <begin position="19"/>
        <end position="33"/>
    </location>
</feature>
<evidence type="ECO:0000256" key="1">
    <source>
        <dbReference type="SAM" id="MobiDB-lite"/>
    </source>
</evidence>
<gene>
    <name evidence="3" type="ORF">BRAD3257_2967</name>
    <name evidence="2" type="ORF">JWS04_26900</name>
</gene>
<evidence type="ECO:0000313" key="2">
    <source>
        <dbReference type="EMBL" id="MBP0114636.1"/>
    </source>
</evidence>
<evidence type="ECO:0000313" key="3">
    <source>
        <dbReference type="EMBL" id="SPP94019.1"/>
    </source>
</evidence>
<dbReference type="InterPro" id="IPR036291">
    <property type="entry name" value="NAD(P)-bd_dom_sf"/>
</dbReference>
<dbReference type="AlphaFoldDB" id="A0A2U3PY36"/>
<dbReference type="SUPFAM" id="SSF51735">
    <property type="entry name" value="NAD(P)-binding Rossmann-fold domains"/>
    <property type="match status" value="1"/>
</dbReference>
<evidence type="ECO:0000313" key="5">
    <source>
        <dbReference type="Proteomes" id="UP000669317"/>
    </source>
</evidence>
<protein>
    <submittedName>
        <fullName evidence="2">SDR family oxidoreductase</fullName>
    </submittedName>
</protein>
<dbReference type="Proteomes" id="UP000246085">
    <property type="component" value="Chromosome BRAD3257"/>
</dbReference>
<name>A0A2U3PY36_9BRAD</name>
<dbReference type="RefSeq" id="WP_122402202.1">
    <property type="nucleotide sequence ID" value="NZ_JAGIKT010000066.1"/>
</dbReference>
<reference evidence="3 4" key="1">
    <citation type="submission" date="2018-03" db="EMBL/GenBank/DDBJ databases">
        <authorList>
            <person name="Gully D."/>
        </authorList>
    </citation>
    <scope>NUCLEOTIDE SEQUENCE [LARGE SCALE GENOMIC DNA]</scope>
    <source>
        <strain evidence="3">ORS3257</strain>
    </source>
</reference>
<dbReference type="InterPro" id="IPR002347">
    <property type="entry name" value="SDR_fam"/>
</dbReference>
<organism evidence="3 4">
    <name type="scientific">Bradyrhizobium vignae</name>
    <dbReference type="NCBI Taxonomy" id="1549949"/>
    <lineage>
        <taxon>Bacteria</taxon>
        <taxon>Pseudomonadati</taxon>
        <taxon>Pseudomonadota</taxon>
        <taxon>Alphaproteobacteria</taxon>
        <taxon>Hyphomicrobiales</taxon>
        <taxon>Nitrobacteraceae</taxon>
        <taxon>Bradyrhizobium</taxon>
    </lineage>
</organism>
<dbReference type="Proteomes" id="UP000669317">
    <property type="component" value="Unassembled WGS sequence"/>
</dbReference>
<sequence>MAHHPSLTGMMGLSTEQAEAVKQEERGKIPLARRGDPDEIADWIVQFASPASRWVTGQVLAVDGGLGLI</sequence>